<protein>
    <submittedName>
        <fullName evidence="1">Uncharacterized protein</fullName>
    </submittedName>
</protein>
<comment type="caution">
    <text evidence="1">The sequence shown here is derived from an EMBL/GenBank/DDBJ whole genome shotgun (WGS) entry which is preliminary data.</text>
</comment>
<dbReference type="Proteomes" id="UP000276133">
    <property type="component" value="Unassembled WGS sequence"/>
</dbReference>
<organism evidence="1 2">
    <name type="scientific">Brachionus plicatilis</name>
    <name type="common">Marine rotifer</name>
    <name type="synonym">Brachionus muelleri</name>
    <dbReference type="NCBI Taxonomy" id="10195"/>
    <lineage>
        <taxon>Eukaryota</taxon>
        <taxon>Metazoa</taxon>
        <taxon>Spiralia</taxon>
        <taxon>Gnathifera</taxon>
        <taxon>Rotifera</taxon>
        <taxon>Eurotatoria</taxon>
        <taxon>Monogononta</taxon>
        <taxon>Pseudotrocha</taxon>
        <taxon>Ploima</taxon>
        <taxon>Brachionidae</taxon>
        <taxon>Brachionus</taxon>
    </lineage>
</organism>
<keyword evidence="2" id="KW-1185">Reference proteome</keyword>
<name>A0A3M7T101_BRAPC</name>
<reference evidence="1 2" key="1">
    <citation type="journal article" date="2018" name="Sci. Rep.">
        <title>Genomic signatures of local adaptation to the degree of environmental predictability in rotifers.</title>
        <authorList>
            <person name="Franch-Gras L."/>
            <person name="Hahn C."/>
            <person name="Garcia-Roger E.M."/>
            <person name="Carmona M.J."/>
            <person name="Serra M."/>
            <person name="Gomez A."/>
        </authorList>
    </citation>
    <scope>NUCLEOTIDE SEQUENCE [LARGE SCALE GENOMIC DNA]</scope>
    <source>
        <strain evidence="1">HYR1</strain>
    </source>
</reference>
<accession>A0A3M7T101</accession>
<proteinExistence type="predicted"/>
<evidence type="ECO:0000313" key="2">
    <source>
        <dbReference type="Proteomes" id="UP000276133"/>
    </source>
</evidence>
<dbReference type="EMBL" id="REGN01000478">
    <property type="protein sequence ID" value="RNA41635.1"/>
    <property type="molecule type" value="Genomic_DNA"/>
</dbReference>
<gene>
    <name evidence="1" type="ORF">BpHYR1_004007</name>
</gene>
<dbReference type="AlphaFoldDB" id="A0A3M7T101"/>
<evidence type="ECO:0000313" key="1">
    <source>
        <dbReference type="EMBL" id="RNA41635.1"/>
    </source>
</evidence>
<sequence>MFLCAFDLWSRRPHSPLHFFYTPFPKQISQSKLFLHLPLPKLVHFHKIFSPRQKQKPSLDLKQYLGFVDHHLTHRV</sequence>